<feature type="region of interest" description="Disordered" evidence="2">
    <location>
        <begin position="832"/>
        <end position="870"/>
    </location>
</feature>
<evidence type="ECO:0000313" key="4">
    <source>
        <dbReference type="EMBL" id="KAL3075888.1"/>
    </source>
</evidence>
<keyword evidence="3" id="KW-0732">Signal</keyword>
<feature type="coiled-coil region" evidence="1">
    <location>
        <begin position="599"/>
        <end position="643"/>
    </location>
</feature>
<dbReference type="AlphaFoldDB" id="A0ABD2IRD9"/>
<feature type="region of interest" description="Disordered" evidence="2">
    <location>
        <begin position="364"/>
        <end position="400"/>
    </location>
</feature>
<evidence type="ECO:0000256" key="1">
    <source>
        <dbReference type="SAM" id="Coils"/>
    </source>
</evidence>
<sequence>MELLPFFLFCASFFCVPLSQVKAASKSNARKGPLFDVSPPRDRPSDQPSLTDLLQEGPPSMYQTQHRRGSSALPHFGATANLTESLEVLNWEMPPDNVPSLMDDKDSFGTNGQPSSEATNPFASHPNGKQSPIGRNEKGAANASWHVPERAAETASANPANVTSSSSTQEDSSHSRRNTVDITKSRRTRRPSIAENEPITKQLNDLAIKEQSLNADSASAAADISSESVHIKPQASGQTNYQYPNPQLISQTNYQYPNPQLIGQTSKQKPIVAQASGQTNKQKTIMAQPVGHTNYQNPINPQLIGQSNYQNPINPQRIGQTNFTPNEWYYQNQAQLPTYNFPTEIYGLQQNQAPQMANAPANLANSTETAVRPNEKKTTSKPRKKNDSQNVFADNQMPTQYPNVPISKWTSHKLPVHPEELRAEGQFDVKKKFPKETNEFDKIAEFMDDTGEWIKIEVKQGKAVAIYLRNLSGNLPQIEEPMDLTFCGKKRFLRTNGTEILYPAEIIYSWTKYQFPVHPEDLKAGGQLDVKEKYPTETNGLDKIAEFMDDTGEWIRIEVRQENSGSKYVRDLFGNPPQIDGPIKLMFGEISQFVSIDGMLMTEENYEKVKKNNEKIEKNRKQAERYLNKLQKEEAEKERINRMFNLNWATNTFPNWNSQMPNANLFIPNNTFPAAGAFQQNPPQWFGNYAMAPPVGVLPSQGAAVFNAPQTINQTLPIGGFGTKQQFLQPQLPPGGFGNNQQFPQQPLPAGGFGNNQQFPQQPLPAGGFGNNQQFPQQPLPAGGFGNNQQFTQPTSQAGVNYPFVPSASVPQTQSFPLSNALPFPMNSNGGSLTYPTQMNYAQMPAPAQNTHSEQVPKKKKNTSKNPTKS</sequence>
<feature type="region of interest" description="Disordered" evidence="2">
    <location>
        <begin position="27"/>
        <end position="74"/>
    </location>
</feature>
<feature type="region of interest" description="Disordered" evidence="2">
    <location>
        <begin position="94"/>
        <end position="201"/>
    </location>
</feature>
<comment type="caution">
    <text evidence="4">The sequence shown here is derived from an EMBL/GenBank/DDBJ whole genome shotgun (WGS) entry which is preliminary data.</text>
</comment>
<feature type="compositionally biased region" description="Polar residues" evidence="2">
    <location>
        <begin position="108"/>
        <end position="130"/>
    </location>
</feature>
<organism evidence="4 5">
    <name type="scientific">Heterodera trifolii</name>
    <dbReference type="NCBI Taxonomy" id="157864"/>
    <lineage>
        <taxon>Eukaryota</taxon>
        <taxon>Metazoa</taxon>
        <taxon>Ecdysozoa</taxon>
        <taxon>Nematoda</taxon>
        <taxon>Chromadorea</taxon>
        <taxon>Rhabditida</taxon>
        <taxon>Tylenchina</taxon>
        <taxon>Tylenchomorpha</taxon>
        <taxon>Tylenchoidea</taxon>
        <taxon>Heteroderidae</taxon>
        <taxon>Heteroderinae</taxon>
        <taxon>Heterodera</taxon>
    </lineage>
</organism>
<keyword evidence="1" id="KW-0175">Coiled coil</keyword>
<keyword evidence="5" id="KW-1185">Reference proteome</keyword>
<evidence type="ECO:0000256" key="2">
    <source>
        <dbReference type="SAM" id="MobiDB-lite"/>
    </source>
</evidence>
<feature type="compositionally biased region" description="Polar residues" evidence="2">
    <location>
        <begin position="388"/>
        <end position="400"/>
    </location>
</feature>
<name>A0ABD2IRD9_9BILA</name>
<gene>
    <name evidence="4" type="ORF">niasHT_032091</name>
</gene>
<proteinExistence type="predicted"/>
<evidence type="ECO:0000256" key="3">
    <source>
        <dbReference type="SAM" id="SignalP"/>
    </source>
</evidence>
<protein>
    <submittedName>
        <fullName evidence="4">Uncharacterized protein</fullName>
    </submittedName>
</protein>
<feature type="signal peptide" evidence="3">
    <location>
        <begin position="1"/>
        <end position="23"/>
    </location>
</feature>
<dbReference type="Proteomes" id="UP001620626">
    <property type="component" value="Unassembled WGS sequence"/>
</dbReference>
<accession>A0ABD2IRD9</accession>
<feature type="region of interest" description="Disordered" evidence="2">
    <location>
        <begin position="726"/>
        <end position="798"/>
    </location>
</feature>
<evidence type="ECO:0000313" key="5">
    <source>
        <dbReference type="Proteomes" id="UP001620626"/>
    </source>
</evidence>
<dbReference type="CDD" id="cd22249">
    <property type="entry name" value="UDM1_RNF168_RNF169-like"/>
    <property type="match status" value="1"/>
</dbReference>
<reference evidence="4 5" key="1">
    <citation type="submission" date="2024-10" db="EMBL/GenBank/DDBJ databases">
        <authorList>
            <person name="Kim D."/>
        </authorList>
    </citation>
    <scope>NUCLEOTIDE SEQUENCE [LARGE SCALE GENOMIC DNA]</scope>
    <source>
        <strain evidence="4">BH-2024</strain>
    </source>
</reference>
<dbReference type="EMBL" id="JBICBT010001268">
    <property type="protein sequence ID" value="KAL3075888.1"/>
    <property type="molecule type" value="Genomic_DNA"/>
</dbReference>
<feature type="chain" id="PRO_5044812856" evidence="3">
    <location>
        <begin position="24"/>
        <end position="870"/>
    </location>
</feature>
<feature type="compositionally biased region" description="Polar residues" evidence="2">
    <location>
        <begin position="787"/>
        <end position="798"/>
    </location>
</feature>
<feature type="compositionally biased region" description="Polar residues" evidence="2">
    <location>
        <begin position="832"/>
        <end position="841"/>
    </location>
</feature>